<feature type="coiled-coil region" evidence="1">
    <location>
        <begin position="89"/>
        <end position="130"/>
    </location>
</feature>
<sequence>MTKDTKNKSIGWLKGVLSNQSQSDQSSKEELVTTAIFEEQSSNMEEPEQSDIPSNKQLFLKDNQDKVSLDLIVSVENMLSDRQLLLYKNKALEDQLYNANETISRLKHDIAKKEQLLQDKNQEISVLESNLTNKQMSYDQLLEDYKDFQYTSKQEFDKISSQLEKEIIKYNKLNEKSTYTEYQNMLKIKELEEKISHLEVENQKYIEQYQRILGEKNQLIETINDFTERMSFSFSPKKTASTTLSE</sequence>
<dbReference type="EMBL" id="LSKU01000001">
    <property type="protein sequence ID" value="KXG44746.1"/>
    <property type="molecule type" value="Genomic_DNA"/>
</dbReference>
<protein>
    <submittedName>
        <fullName evidence="2">Uncharacterized protein</fullName>
    </submittedName>
</protein>
<name>A0A135L700_9BACI</name>
<dbReference type="STRING" id="1413211.U473_12455"/>
<dbReference type="OrthoDB" id="2823105at2"/>
<dbReference type="RefSeq" id="WP_068726845.1">
    <property type="nucleotide sequence ID" value="NZ_LSKU01000001.1"/>
</dbReference>
<keyword evidence="3" id="KW-1185">Reference proteome</keyword>
<organism evidence="2 3">
    <name type="scientific">Tepidibacillus decaturensis</name>
    <dbReference type="NCBI Taxonomy" id="1413211"/>
    <lineage>
        <taxon>Bacteria</taxon>
        <taxon>Bacillati</taxon>
        <taxon>Bacillota</taxon>
        <taxon>Bacilli</taxon>
        <taxon>Bacillales</taxon>
        <taxon>Bacillaceae</taxon>
        <taxon>Tepidibacillus</taxon>
    </lineage>
</organism>
<reference evidence="2 3" key="1">
    <citation type="submission" date="2016-02" db="EMBL/GenBank/DDBJ databases">
        <title>Draft Genome for Tepidibacillus decaturensis nov. sp. Strain Z9, an Anaerobic, Moderately Thermophilic and Heterotrophic Bacterium from Deep Subsurface of the Illinois Basin, USA.</title>
        <authorList>
            <person name="Dong Y."/>
            <person name="Chang J.Y."/>
            <person name="Sanford R."/>
            <person name="Fouke B.W."/>
        </authorList>
    </citation>
    <scope>NUCLEOTIDE SEQUENCE [LARGE SCALE GENOMIC DNA]</scope>
    <source>
        <strain evidence="2 3">Z9</strain>
    </source>
</reference>
<gene>
    <name evidence="2" type="ORF">U473_12455</name>
</gene>
<accession>A0A135L700</accession>
<dbReference type="AlphaFoldDB" id="A0A135L700"/>
<evidence type="ECO:0000313" key="3">
    <source>
        <dbReference type="Proteomes" id="UP000070352"/>
    </source>
</evidence>
<evidence type="ECO:0000256" key="1">
    <source>
        <dbReference type="SAM" id="Coils"/>
    </source>
</evidence>
<comment type="caution">
    <text evidence="2">The sequence shown here is derived from an EMBL/GenBank/DDBJ whole genome shotgun (WGS) entry which is preliminary data.</text>
</comment>
<dbReference type="Proteomes" id="UP000070352">
    <property type="component" value="Unassembled WGS sequence"/>
</dbReference>
<keyword evidence="1" id="KW-0175">Coiled coil</keyword>
<evidence type="ECO:0000313" key="2">
    <source>
        <dbReference type="EMBL" id="KXG44746.1"/>
    </source>
</evidence>
<proteinExistence type="predicted"/>